<evidence type="ECO:0000313" key="2">
    <source>
        <dbReference type="Proteomes" id="UP001055879"/>
    </source>
</evidence>
<accession>A0ACB9BA05</accession>
<dbReference type="EMBL" id="CM042052">
    <property type="protein sequence ID" value="KAI3718778.1"/>
    <property type="molecule type" value="Genomic_DNA"/>
</dbReference>
<reference evidence="2" key="1">
    <citation type="journal article" date="2022" name="Mol. Ecol. Resour.">
        <title>The genomes of chicory, endive, great burdock and yacon provide insights into Asteraceae palaeo-polyploidization history and plant inulin production.</title>
        <authorList>
            <person name="Fan W."/>
            <person name="Wang S."/>
            <person name="Wang H."/>
            <person name="Wang A."/>
            <person name="Jiang F."/>
            <person name="Liu H."/>
            <person name="Zhao H."/>
            <person name="Xu D."/>
            <person name="Zhang Y."/>
        </authorList>
    </citation>
    <scope>NUCLEOTIDE SEQUENCE [LARGE SCALE GENOMIC DNA]</scope>
    <source>
        <strain evidence="2">cv. Niubang</strain>
    </source>
</reference>
<dbReference type="Proteomes" id="UP001055879">
    <property type="component" value="Linkage Group LG06"/>
</dbReference>
<name>A0ACB9BA05_ARCLA</name>
<comment type="caution">
    <text evidence="1">The sequence shown here is derived from an EMBL/GenBank/DDBJ whole genome shotgun (WGS) entry which is preliminary data.</text>
</comment>
<proteinExistence type="predicted"/>
<keyword evidence="2" id="KW-1185">Reference proteome</keyword>
<sequence length="83" mass="9399">MICCFHSTPVVKFRNRFFKFALAGGCGGLDKRFSLSKWRSLFQIWRVSLSGYRILSTPAPLATLDEDKNQYNLENLLLPLSGG</sequence>
<gene>
    <name evidence="1" type="ORF">L6452_19662</name>
</gene>
<evidence type="ECO:0000313" key="1">
    <source>
        <dbReference type="EMBL" id="KAI3718778.1"/>
    </source>
</evidence>
<organism evidence="1 2">
    <name type="scientific">Arctium lappa</name>
    <name type="common">Greater burdock</name>
    <name type="synonym">Lappa major</name>
    <dbReference type="NCBI Taxonomy" id="4217"/>
    <lineage>
        <taxon>Eukaryota</taxon>
        <taxon>Viridiplantae</taxon>
        <taxon>Streptophyta</taxon>
        <taxon>Embryophyta</taxon>
        <taxon>Tracheophyta</taxon>
        <taxon>Spermatophyta</taxon>
        <taxon>Magnoliopsida</taxon>
        <taxon>eudicotyledons</taxon>
        <taxon>Gunneridae</taxon>
        <taxon>Pentapetalae</taxon>
        <taxon>asterids</taxon>
        <taxon>campanulids</taxon>
        <taxon>Asterales</taxon>
        <taxon>Asteraceae</taxon>
        <taxon>Carduoideae</taxon>
        <taxon>Cardueae</taxon>
        <taxon>Arctiinae</taxon>
        <taxon>Arctium</taxon>
    </lineage>
</organism>
<reference evidence="1 2" key="2">
    <citation type="journal article" date="2022" name="Mol. Ecol. Resour.">
        <title>The genomes of chicory, endive, great burdock and yacon provide insights into Asteraceae paleo-polyploidization history and plant inulin production.</title>
        <authorList>
            <person name="Fan W."/>
            <person name="Wang S."/>
            <person name="Wang H."/>
            <person name="Wang A."/>
            <person name="Jiang F."/>
            <person name="Liu H."/>
            <person name="Zhao H."/>
            <person name="Xu D."/>
            <person name="Zhang Y."/>
        </authorList>
    </citation>
    <scope>NUCLEOTIDE SEQUENCE [LARGE SCALE GENOMIC DNA]</scope>
    <source>
        <strain evidence="2">cv. Niubang</strain>
    </source>
</reference>
<protein>
    <submittedName>
        <fullName evidence="1">Uncharacterized protein</fullName>
    </submittedName>
</protein>